<evidence type="ECO:0008006" key="5">
    <source>
        <dbReference type="Google" id="ProtNLM"/>
    </source>
</evidence>
<reference evidence="3 4" key="1">
    <citation type="submission" date="2021-04" db="EMBL/GenBank/DDBJ databases">
        <title>Ruania sp. nov., isolated from sandy soil of mangrove forest.</title>
        <authorList>
            <person name="Ge X."/>
            <person name="Huang R."/>
            <person name="Liu W."/>
        </authorList>
    </citation>
    <scope>NUCLEOTIDE SEQUENCE [LARGE SCALE GENOMIC DNA]</scope>
    <source>
        <strain evidence="3 4">N2-46</strain>
    </source>
</reference>
<dbReference type="Proteomes" id="UP000826651">
    <property type="component" value="Unassembled WGS sequence"/>
</dbReference>
<accession>A0ABS7SIY6</accession>
<feature type="region of interest" description="Disordered" evidence="1">
    <location>
        <begin position="1"/>
        <end position="83"/>
    </location>
</feature>
<feature type="compositionally biased region" description="Acidic residues" evidence="1">
    <location>
        <begin position="55"/>
        <end position="79"/>
    </location>
</feature>
<evidence type="ECO:0000256" key="1">
    <source>
        <dbReference type="SAM" id="MobiDB-lite"/>
    </source>
</evidence>
<evidence type="ECO:0000313" key="3">
    <source>
        <dbReference type="EMBL" id="MBZ2199750.1"/>
    </source>
</evidence>
<comment type="caution">
    <text evidence="3">The sequence shown here is derived from an EMBL/GenBank/DDBJ whole genome shotgun (WGS) entry which is preliminary data.</text>
</comment>
<keyword evidence="2" id="KW-1133">Transmembrane helix</keyword>
<keyword evidence="2" id="KW-0812">Transmembrane</keyword>
<protein>
    <recommendedName>
        <fullName evidence="5">LPXTG cell wall anchor domain-containing protein</fullName>
    </recommendedName>
</protein>
<evidence type="ECO:0000256" key="2">
    <source>
        <dbReference type="SAM" id="Phobius"/>
    </source>
</evidence>
<feature type="non-terminal residue" evidence="3">
    <location>
        <position position="1"/>
    </location>
</feature>
<sequence>AQAAADADANDAANADASAAATSTADADAAAAAAAEAASNADSSSDASSAASANADDDSNATAAADDDSNATAAADDDSNANATADADADAAGLSATVKFERIVRATGVTQEVYGTGFEAGESVTATVTSTPFDLTANADQQGNVVFSFAVGSDFELGAHHVILVGATSGEVPAANTDTDFVVVTGSGGNGNGNGNLPDTGSGLPIGLPIGAGLLILLGGAAVWFGKVRRGSSV</sequence>
<keyword evidence="2" id="KW-0472">Membrane</keyword>
<gene>
    <name evidence="3" type="ORF">KCQ71_26650</name>
</gene>
<dbReference type="EMBL" id="JAGSHT010000036">
    <property type="protein sequence ID" value="MBZ2199750.1"/>
    <property type="molecule type" value="Genomic_DNA"/>
</dbReference>
<organism evidence="3 4">
    <name type="scientific">Occultella gossypii</name>
    <dbReference type="NCBI Taxonomy" id="2800820"/>
    <lineage>
        <taxon>Bacteria</taxon>
        <taxon>Bacillati</taxon>
        <taxon>Actinomycetota</taxon>
        <taxon>Actinomycetes</taxon>
        <taxon>Micrococcales</taxon>
        <taxon>Ruaniaceae</taxon>
        <taxon>Occultella</taxon>
    </lineage>
</organism>
<feature type="compositionally biased region" description="Low complexity" evidence="1">
    <location>
        <begin position="1"/>
        <end position="54"/>
    </location>
</feature>
<proteinExistence type="predicted"/>
<evidence type="ECO:0000313" key="4">
    <source>
        <dbReference type="Proteomes" id="UP000826651"/>
    </source>
</evidence>
<keyword evidence="4" id="KW-1185">Reference proteome</keyword>
<name>A0ABS7SIY6_9MICO</name>
<feature type="transmembrane region" description="Helical" evidence="2">
    <location>
        <begin position="206"/>
        <end position="226"/>
    </location>
</feature>